<comment type="caution">
    <text evidence="2">The sequence shown here is derived from an EMBL/GenBank/DDBJ whole genome shotgun (WGS) entry which is preliminary data.</text>
</comment>
<organism evidence="2 3">
    <name type="scientific">Phytophthora megakarya</name>
    <dbReference type="NCBI Taxonomy" id="4795"/>
    <lineage>
        <taxon>Eukaryota</taxon>
        <taxon>Sar</taxon>
        <taxon>Stramenopiles</taxon>
        <taxon>Oomycota</taxon>
        <taxon>Peronosporomycetes</taxon>
        <taxon>Peronosporales</taxon>
        <taxon>Peronosporaceae</taxon>
        <taxon>Phytophthora</taxon>
    </lineage>
</organism>
<dbReference type="Proteomes" id="UP000198211">
    <property type="component" value="Unassembled WGS sequence"/>
</dbReference>
<dbReference type="STRING" id="4795.A0A225UD11"/>
<evidence type="ECO:0000256" key="1">
    <source>
        <dbReference type="SAM" id="MobiDB-lite"/>
    </source>
</evidence>
<feature type="compositionally biased region" description="Basic and acidic residues" evidence="1">
    <location>
        <begin position="131"/>
        <end position="144"/>
    </location>
</feature>
<dbReference type="EMBL" id="NBNE01021863">
    <property type="protein sequence ID" value="OWY90800.1"/>
    <property type="molecule type" value="Genomic_DNA"/>
</dbReference>
<proteinExistence type="predicted"/>
<dbReference type="AlphaFoldDB" id="A0A225UD11"/>
<feature type="non-terminal residue" evidence="2">
    <location>
        <position position="150"/>
    </location>
</feature>
<feature type="region of interest" description="Disordered" evidence="1">
    <location>
        <begin position="30"/>
        <end position="58"/>
    </location>
</feature>
<reference evidence="3" key="1">
    <citation type="submission" date="2017-03" db="EMBL/GenBank/DDBJ databases">
        <title>Phytopthora megakarya and P. palmivora, two closely related causual agents of cacao black pod achieved similar genome size and gene model numbers by different mechanisms.</title>
        <authorList>
            <person name="Ali S."/>
            <person name="Shao J."/>
            <person name="Larry D.J."/>
            <person name="Kronmiller B."/>
            <person name="Shen D."/>
            <person name="Strem M.D."/>
            <person name="Melnick R.L."/>
            <person name="Guiltinan M.J."/>
            <person name="Tyler B.M."/>
            <person name="Meinhardt L.W."/>
            <person name="Bailey B.A."/>
        </authorList>
    </citation>
    <scope>NUCLEOTIDE SEQUENCE [LARGE SCALE GENOMIC DNA]</scope>
    <source>
        <strain evidence="3">zdho120</strain>
    </source>
</reference>
<name>A0A225UD11_9STRA</name>
<gene>
    <name evidence="2" type="ORF">PHMEG_00040906</name>
</gene>
<keyword evidence="3" id="KW-1185">Reference proteome</keyword>
<feature type="region of interest" description="Disordered" evidence="1">
    <location>
        <begin position="118"/>
        <end position="150"/>
    </location>
</feature>
<accession>A0A225UD11</accession>
<evidence type="ECO:0000313" key="2">
    <source>
        <dbReference type="EMBL" id="OWY90800.1"/>
    </source>
</evidence>
<protein>
    <submittedName>
        <fullName evidence="2">Uncharacterized protein</fullName>
    </submittedName>
</protein>
<sequence>MSLVPYYASSSEDEKAPTASVAALVSVPGPAVRSTVKPPPTTRDAAPKPMSRKRKTKTTFFLPPEIQRLLDTGTSGGVSSDSDDDSELLAKHKRFKKASTKRLRPAAVNDSVLSFLPQPKHELPVSDADISTDRAMEEKKKVQVPEDQAG</sequence>
<evidence type="ECO:0000313" key="3">
    <source>
        <dbReference type="Proteomes" id="UP000198211"/>
    </source>
</evidence>